<sequence>MPKNQDLPFWELNLNPITMQTPIRYYDEELKSTPITNNSSISLVLDRMYPIPNKPYNL</sequence>
<dbReference type="RefSeq" id="WP_338731747.1">
    <property type="nucleotide sequence ID" value="NZ_CP136924.1"/>
</dbReference>
<dbReference type="Proteomes" id="UP001368318">
    <property type="component" value="Chromosome"/>
</dbReference>
<proteinExistence type="predicted"/>
<evidence type="ECO:0000313" key="3">
    <source>
        <dbReference type="Proteomes" id="UP001368318"/>
    </source>
</evidence>
<reference evidence="1 3" key="1">
    <citation type="submission" date="2023-10" db="EMBL/GenBank/DDBJ databases">
        <title>Culture-based analysis of two novel bacteria associated with mangrove crab gills.</title>
        <authorList>
            <person name="Yang X."/>
            <person name="Garuglieri E."/>
            <person name="Van Goethem M.W."/>
            <person name="Fusi M."/>
            <person name="Marasco R."/>
            <person name="Daffonchio D.G."/>
        </authorList>
    </citation>
    <scope>NUCLEOTIDE SEQUENCE [LARGE SCALE GENOMIC DNA]</scope>
    <source>
        <strain evidence="2">UG2-1</strain>
        <strain evidence="1">UG2-2</strain>
        <strain evidence="3">UG2_2</strain>
    </source>
</reference>
<dbReference type="KEGG" id="mcaa:R3L15_11135"/>
<keyword evidence="3" id="KW-1185">Reference proteome</keyword>
<protein>
    <submittedName>
        <fullName evidence="1">Uncharacterized protein</fullName>
    </submittedName>
</protein>
<gene>
    <name evidence="2" type="ORF">R3L15_11135</name>
    <name evidence="1" type="ORF">R3L16_10455</name>
</gene>
<accession>A0AAU6NWZ2</accession>
<name>A0AAU6NWZ2_9FLAO</name>
<organism evidence="1 3">
    <name type="scientific">Mangrovimonas cancribranchiae</name>
    <dbReference type="NCBI Taxonomy" id="3080055"/>
    <lineage>
        <taxon>Bacteria</taxon>
        <taxon>Pseudomonadati</taxon>
        <taxon>Bacteroidota</taxon>
        <taxon>Flavobacteriia</taxon>
        <taxon>Flavobacteriales</taxon>
        <taxon>Flavobacteriaceae</taxon>
        <taxon>Mangrovimonas</taxon>
    </lineage>
</organism>
<evidence type="ECO:0000313" key="2">
    <source>
        <dbReference type="EMBL" id="WXA12673.1"/>
    </source>
</evidence>
<dbReference type="EMBL" id="CP136924">
    <property type="protein sequence ID" value="WXA02166.1"/>
    <property type="molecule type" value="Genomic_DNA"/>
</dbReference>
<dbReference type="EMBL" id="CP136925">
    <property type="protein sequence ID" value="WXA12673.1"/>
    <property type="molecule type" value="Genomic_DNA"/>
</dbReference>
<evidence type="ECO:0000313" key="1">
    <source>
        <dbReference type="EMBL" id="WXA02166.1"/>
    </source>
</evidence>
<dbReference type="AlphaFoldDB" id="A0AAU6NWZ2"/>